<feature type="transmembrane region" description="Helical" evidence="1">
    <location>
        <begin position="23"/>
        <end position="45"/>
    </location>
</feature>
<organism evidence="2 3">
    <name type="scientific">Trichinella nativa</name>
    <dbReference type="NCBI Taxonomy" id="6335"/>
    <lineage>
        <taxon>Eukaryota</taxon>
        <taxon>Metazoa</taxon>
        <taxon>Ecdysozoa</taxon>
        <taxon>Nematoda</taxon>
        <taxon>Enoplea</taxon>
        <taxon>Dorylaimia</taxon>
        <taxon>Trichinellida</taxon>
        <taxon>Trichinellidae</taxon>
        <taxon>Trichinella</taxon>
    </lineage>
</organism>
<proteinExistence type="predicted"/>
<dbReference type="EMBL" id="JYDW01000169">
    <property type="protein sequence ID" value="KRZ53264.1"/>
    <property type="molecule type" value="Genomic_DNA"/>
</dbReference>
<sequence>MVFSNPPSAASRIILITSRPSSSVGFCIFLANLLVRVVISAFLNYGLRHPMNSLLVPSLVSSGETTVPVRLDLTQRLKQSNSSKAIELGCSASWRTELASRHSKRSITKIINIQFFRYRFAIVMISVFKEPFRIPFRSEFRQAMCRQCKAPGFALRLCPRANKNLHIPSSYAQGTLLHNICPQGSFMQIFNRLGATPGAMPQAKFRKFRIL</sequence>
<keyword evidence="3" id="KW-1185">Reference proteome</keyword>
<reference evidence="2 3" key="1">
    <citation type="submission" date="2015-05" db="EMBL/GenBank/DDBJ databases">
        <title>Evolution of Trichinella species and genotypes.</title>
        <authorList>
            <person name="Korhonen P.K."/>
            <person name="Edoardo P."/>
            <person name="Giuseppe L.R."/>
            <person name="Gasser R.B."/>
        </authorList>
    </citation>
    <scope>NUCLEOTIDE SEQUENCE [LARGE SCALE GENOMIC DNA]</scope>
    <source>
        <strain evidence="2">ISS10</strain>
    </source>
</reference>
<evidence type="ECO:0000256" key="1">
    <source>
        <dbReference type="SAM" id="Phobius"/>
    </source>
</evidence>
<dbReference type="Proteomes" id="UP000054721">
    <property type="component" value="Unassembled WGS sequence"/>
</dbReference>
<keyword evidence="1" id="KW-0812">Transmembrane</keyword>
<gene>
    <name evidence="2" type="ORF">T02_12398</name>
</gene>
<name>A0A0V1L133_9BILA</name>
<accession>A0A0V1L133</accession>
<evidence type="ECO:0000313" key="2">
    <source>
        <dbReference type="EMBL" id="KRZ53264.1"/>
    </source>
</evidence>
<protein>
    <submittedName>
        <fullName evidence="2">Uncharacterized protein</fullName>
    </submittedName>
</protein>
<keyword evidence="1" id="KW-0472">Membrane</keyword>
<evidence type="ECO:0000313" key="3">
    <source>
        <dbReference type="Proteomes" id="UP000054721"/>
    </source>
</evidence>
<keyword evidence="1" id="KW-1133">Transmembrane helix</keyword>
<dbReference type="AlphaFoldDB" id="A0A0V1L133"/>
<comment type="caution">
    <text evidence="2">The sequence shown here is derived from an EMBL/GenBank/DDBJ whole genome shotgun (WGS) entry which is preliminary data.</text>
</comment>